<dbReference type="HOGENOM" id="CLU_112804_0_0_4"/>
<dbReference type="PROSITE" id="PS50076">
    <property type="entry name" value="DNAJ_2"/>
    <property type="match status" value="1"/>
</dbReference>
<dbReference type="Gene3D" id="1.10.287.110">
    <property type="entry name" value="DnaJ domain"/>
    <property type="match status" value="1"/>
</dbReference>
<organism evidence="2 3">
    <name type="scientific">Methylovorus glucosotrophus (strain SIP3-4)</name>
    <dbReference type="NCBI Taxonomy" id="582744"/>
    <lineage>
        <taxon>Bacteria</taxon>
        <taxon>Pseudomonadati</taxon>
        <taxon>Pseudomonadota</taxon>
        <taxon>Betaproteobacteria</taxon>
        <taxon>Nitrosomonadales</taxon>
        <taxon>Methylophilaceae</taxon>
        <taxon>Methylovorus</taxon>
    </lineage>
</organism>
<keyword evidence="2" id="KW-0346">Stress response</keyword>
<evidence type="ECO:0000313" key="2">
    <source>
        <dbReference type="EMBL" id="ACT50913.1"/>
    </source>
</evidence>
<dbReference type="InterPro" id="IPR036869">
    <property type="entry name" value="J_dom_sf"/>
</dbReference>
<dbReference type="eggNOG" id="COG2214">
    <property type="taxonomic scope" value="Bacteria"/>
</dbReference>
<dbReference type="KEGG" id="mei:Msip34_1668"/>
<reference evidence="3" key="1">
    <citation type="submission" date="2009-07" db="EMBL/GenBank/DDBJ databases">
        <title>Complete sequence of chromosome of Methylovorus sp. SIP3-4.</title>
        <authorList>
            <person name="Lucas S."/>
            <person name="Copeland A."/>
            <person name="Lapidus A."/>
            <person name="Glavina del Rio T."/>
            <person name="Tice H."/>
            <person name="Bruce D."/>
            <person name="Goodwin L."/>
            <person name="Pitluck S."/>
            <person name="Clum A."/>
            <person name="Larimer F."/>
            <person name="Land M."/>
            <person name="Hauser L."/>
            <person name="Kyrpides N."/>
            <person name="Mikhailova N."/>
            <person name="Kayluzhnaya M."/>
            <person name="Chistoserdova L."/>
        </authorList>
    </citation>
    <scope>NUCLEOTIDE SEQUENCE [LARGE SCALE GENOMIC DNA]</scope>
    <source>
        <strain evidence="3">SIP3-4</strain>
    </source>
</reference>
<dbReference type="Proteomes" id="UP000002743">
    <property type="component" value="Chromosome"/>
</dbReference>
<dbReference type="STRING" id="582744.Msip34_1668"/>
<proteinExistence type="predicted"/>
<dbReference type="AlphaFoldDB" id="C6XED8"/>
<accession>C6XED8</accession>
<evidence type="ECO:0000313" key="3">
    <source>
        <dbReference type="Proteomes" id="UP000002743"/>
    </source>
</evidence>
<evidence type="ECO:0000259" key="1">
    <source>
        <dbReference type="PROSITE" id="PS50076"/>
    </source>
</evidence>
<dbReference type="OrthoDB" id="581986at2"/>
<gene>
    <name evidence="2" type="ordered locus">Msip34_1668</name>
</gene>
<dbReference type="RefSeq" id="WP_015830328.1">
    <property type="nucleotide sequence ID" value="NC_012969.1"/>
</dbReference>
<dbReference type="EMBL" id="CP001674">
    <property type="protein sequence ID" value="ACT50913.1"/>
    <property type="molecule type" value="Genomic_DNA"/>
</dbReference>
<dbReference type="InterPro" id="IPR001623">
    <property type="entry name" value="DnaJ_domain"/>
</dbReference>
<protein>
    <submittedName>
        <fullName evidence="2">Heat shock protein DnaJ domain protein</fullName>
    </submittedName>
</protein>
<name>C6XED8_METGS</name>
<sequence>MSAQAYPLQWPAGWPRCQHPIDSNFDTSLSKATAGVLDEIRRLGGTNIVISSNMQLKADGMPYARQMNLDDTGVAVYFNRGNQQLCFACDRYYLLADNVQAIRKTIEALRGIERWGASDMMQRAFSGFAQLQAPAAQRERNWREVFGYMPGETVSLERLRTDYRHWASKLHPDKGGSDEAMCELNRAYQQAQGEV</sequence>
<dbReference type="SUPFAM" id="SSF46565">
    <property type="entry name" value="Chaperone J-domain"/>
    <property type="match status" value="1"/>
</dbReference>
<reference evidence="2 3" key="2">
    <citation type="journal article" date="2011" name="J. Bacteriol.">
        <title>Genomes of three methylotrophs from a single niche uncover genetic and metabolic divergence of Methylophilaceae.</title>
        <authorList>
            <person name="Lapidus A."/>
            <person name="Clum A."/>
            <person name="Labutti K."/>
            <person name="Kaluzhnaya M.G."/>
            <person name="Lim S."/>
            <person name="Beck D.A."/>
            <person name="Glavina Del Rio T."/>
            <person name="Nolan M."/>
            <person name="Mavromatis K."/>
            <person name="Huntemann M."/>
            <person name="Lucas S."/>
            <person name="Lidstrom M.E."/>
            <person name="Ivanova N."/>
            <person name="Chistoserdova L."/>
        </authorList>
    </citation>
    <scope>NUCLEOTIDE SEQUENCE [LARGE SCALE GENOMIC DNA]</scope>
    <source>
        <strain evidence="2 3">SIP3-4</strain>
    </source>
</reference>
<keyword evidence="3" id="KW-1185">Reference proteome</keyword>
<feature type="domain" description="J" evidence="1">
    <location>
        <begin position="141"/>
        <end position="195"/>
    </location>
</feature>